<accession>A0A0A8XQF4</accession>
<protein>
    <submittedName>
        <fullName evidence="1">Uncharacterized protein</fullName>
    </submittedName>
</protein>
<dbReference type="AlphaFoldDB" id="A0A0A8XQF4"/>
<reference evidence="1" key="2">
    <citation type="journal article" date="2015" name="Data Brief">
        <title>Shoot transcriptome of the giant reed, Arundo donax.</title>
        <authorList>
            <person name="Barrero R.A."/>
            <person name="Guerrero F.D."/>
            <person name="Moolhuijzen P."/>
            <person name="Goolsby J.A."/>
            <person name="Tidwell J."/>
            <person name="Bellgard S.E."/>
            <person name="Bellgard M.I."/>
        </authorList>
    </citation>
    <scope>NUCLEOTIDE SEQUENCE</scope>
    <source>
        <tissue evidence="1">Shoot tissue taken approximately 20 cm above the soil surface</tissue>
    </source>
</reference>
<dbReference type="EMBL" id="GBRH01282967">
    <property type="protein sequence ID" value="JAD14928.1"/>
    <property type="molecule type" value="Transcribed_RNA"/>
</dbReference>
<name>A0A0A8XQF4_ARUDO</name>
<proteinExistence type="predicted"/>
<evidence type="ECO:0000313" key="1">
    <source>
        <dbReference type="EMBL" id="JAD14928.1"/>
    </source>
</evidence>
<organism evidence="1">
    <name type="scientific">Arundo donax</name>
    <name type="common">Giant reed</name>
    <name type="synonym">Donax arundinaceus</name>
    <dbReference type="NCBI Taxonomy" id="35708"/>
    <lineage>
        <taxon>Eukaryota</taxon>
        <taxon>Viridiplantae</taxon>
        <taxon>Streptophyta</taxon>
        <taxon>Embryophyta</taxon>
        <taxon>Tracheophyta</taxon>
        <taxon>Spermatophyta</taxon>
        <taxon>Magnoliopsida</taxon>
        <taxon>Liliopsida</taxon>
        <taxon>Poales</taxon>
        <taxon>Poaceae</taxon>
        <taxon>PACMAD clade</taxon>
        <taxon>Arundinoideae</taxon>
        <taxon>Arundineae</taxon>
        <taxon>Arundo</taxon>
    </lineage>
</organism>
<reference evidence="1" key="1">
    <citation type="submission" date="2014-09" db="EMBL/GenBank/DDBJ databases">
        <authorList>
            <person name="Magalhaes I.L.F."/>
            <person name="Oliveira U."/>
            <person name="Santos F.R."/>
            <person name="Vidigal T.H.D.A."/>
            <person name="Brescovit A.D."/>
            <person name="Santos A.J."/>
        </authorList>
    </citation>
    <scope>NUCLEOTIDE SEQUENCE</scope>
    <source>
        <tissue evidence="1">Shoot tissue taken approximately 20 cm above the soil surface</tissue>
    </source>
</reference>
<sequence>MPDPLALPCGSAAWRRWPRARAWARLLPQLRWSASSPFSCGCVLKPSPPRAFAAATGGSPTTASLLLAVGGLRRAPSEVFPPPSPAIGCSARRA</sequence>